<keyword evidence="2" id="KW-0805">Transcription regulation</keyword>
<reference evidence="6" key="1">
    <citation type="submission" date="2018-06" db="EMBL/GenBank/DDBJ databases">
        <authorList>
            <person name="Zhirakovskaya E."/>
        </authorList>
    </citation>
    <scope>NUCLEOTIDE SEQUENCE</scope>
</reference>
<dbReference type="AlphaFoldDB" id="A0A3B0UJC1"/>
<dbReference type="InterPro" id="IPR036388">
    <property type="entry name" value="WH-like_DNA-bd_sf"/>
</dbReference>
<dbReference type="InterPro" id="IPR036390">
    <property type="entry name" value="WH_DNA-bd_sf"/>
</dbReference>
<keyword evidence="3" id="KW-0238">DNA-binding</keyword>
<dbReference type="GO" id="GO:0003700">
    <property type="term" value="F:DNA-binding transcription factor activity"/>
    <property type="evidence" value="ECO:0007669"/>
    <property type="project" value="InterPro"/>
</dbReference>
<dbReference type="Gene3D" id="3.40.190.290">
    <property type="match status" value="1"/>
</dbReference>
<dbReference type="SUPFAM" id="SSF46785">
    <property type="entry name" value="Winged helix' DNA-binding domain"/>
    <property type="match status" value="1"/>
</dbReference>
<dbReference type="Pfam" id="PF03466">
    <property type="entry name" value="LysR_substrate"/>
    <property type="match status" value="1"/>
</dbReference>
<evidence type="ECO:0000256" key="1">
    <source>
        <dbReference type="ARBA" id="ARBA00009437"/>
    </source>
</evidence>
<sequence>MRYVQLRAFHNVAVHGGFSRAAAALFLTQPAISDQVKKLELEYDILLFNRHQKQLTLTRQGQKLLKITNRLFETERQAAELLSEARAIGVGKLTIIADSIMHIVDILSGFRKRYPNVEIEVHSGNSQEIVEKLRAYQADIGVLGEVPASGKFKAIKLSSTRLLAYVSRGHELSACGGMTLEKILQYPLVLREKGSKTRQIFEDIAARRSLYVRPAIVAQGRGAVGEIVAEGAGVGIISAAEFGGNSRLVAFEISDCNIEMDEALICLKERKASKLINAFMSLAKKQTAK</sequence>
<dbReference type="PANTHER" id="PTHR30126:SF94">
    <property type="entry name" value="LYSR FAMILY TRANSCRIPTIONAL REGULATOR"/>
    <property type="match status" value="1"/>
</dbReference>
<dbReference type="PROSITE" id="PS50931">
    <property type="entry name" value="HTH_LYSR"/>
    <property type="match status" value="1"/>
</dbReference>
<dbReference type="PANTHER" id="PTHR30126">
    <property type="entry name" value="HTH-TYPE TRANSCRIPTIONAL REGULATOR"/>
    <property type="match status" value="1"/>
</dbReference>
<evidence type="ECO:0000256" key="2">
    <source>
        <dbReference type="ARBA" id="ARBA00023015"/>
    </source>
</evidence>
<evidence type="ECO:0000256" key="4">
    <source>
        <dbReference type="ARBA" id="ARBA00023163"/>
    </source>
</evidence>
<keyword evidence="4" id="KW-0804">Transcription</keyword>
<dbReference type="GO" id="GO:0000976">
    <property type="term" value="F:transcription cis-regulatory region binding"/>
    <property type="evidence" value="ECO:0007669"/>
    <property type="project" value="TreeGrafter"/>
</dbReference>
<dbReference type="InterPro" id="IPR000847">
    <property type="entry name" value="LysR_HTH_N"/>
</dbReference>
<dbReference type="PRINTS" id="PR00039">
    <property type="entry name" value="HTHLYSR"/>
</dbReference>
<name>A0A3B0UJC1_9ZZZZ</name>
<protein>
    <submittedName>
        <fullName evidence="6">Transcriptional regulator, LysR family</fullName>
    </submittedName>
</protein>
<proteinExistence type="inferred from homology"/>
<dbReference type="EMBL" id="UOEO01000116">
    <property type="protein sequence ID" value="VAW19656.1"/>
    <property type="molecule type" value="Genomic_DNA"/>
</dbReference>
<accession>A0A3B0UJC1</accession>
<evidence type="ECO:0000259" key="5">
    <source>
        <dbReference type="PROSITE" id="PS50931"/>
    </source>
</evidence>
<dbReference type="InterPro" id="IPR005119">
    <property type="entry name" value="LysR_subst-bd"/>
</dbReference>
<comment type="similarity">
    <text evidence="1">Belongs to the LysR transcriptional regulatory family.</text>
</comment>
<gene>
    <name evidence="6" type="ORF">MNBD_ALPHA12-1565</name>
</gene>
<feature type="domain" description="HTH lysR-type" evidence="5">
    <location>
        <begin position="1"/>
        <end position="58"/>
    </location>
</feature>
<evidence type="ECO:0000256" key="3">
    <source>
        <dbReference type="ARBA" id="ARBA00023125"/>
    </source>
</evidence>
<dbReference type="FunFam" id="1.10.10.10:FF:000001">
    <property type="entry name" value="LysR family transcriptional regulator"/>
    <property type="match status" value="1"/>
</dbReference>
<dbReference type="Pfam" id="PF00126">
    <property type="entry name" value="HTH_1"/>
    <property type="match status" value="1"/>
</dbReference>
<organism evidence="6">
    <name type="scientific">hydrothermal vent metagenome</name>
    <dbReference type="NCBI Taxonomy" id="652676"/>
    <lineage>
        <taxon>unclassified sequences</taxon>
        <taxon>metagenomes</taxon>
        <taxon>ecological metagenomes</taxon>
    </lineage>
</organism>
<dbReference type="SUPFAM" id="SSF53850">
    <property type="entry name" value="Periplasmic binding protein-like II"/>
    <property type="match status" value="1"/>
</dbReference>
<dbReference type="Gene3D" id="1.10.10.10">
    <property type="entry name" value="Winged helix-like DNA-binding domain superfamily/Winged helix DNA-binding domain"/>
    <property type="match status" value="1"/>
</dbReference>
<evidence type="ECO:0000313" key="6">
    <source>
        <dbReference type="EMBL" id="VAW19656.1"/>
    </source>
</evidence>